<dbReference type="Proteomes" id="UP000294662">
    <property type="component" value="Unassembled WGS sequence"/>
</dbReference>
<accession>A0A4R5EJF4</accession>
<evidence type="ECO:0000259" key="2">
    <source>
        <dbReference type="Pfam" id="PF09832"/>
    </source>
</evidence>
<keyword evidence="4" id="KW-1185">Reference proteome</keyword>
<proteinExistence type="predicted"/>
<evidence type="ECO:0000313" key="4">
    <source>
        <dbReference type="Proteomes" id="UP000294662"/>
    </source>
</evidence>
<dbReference type="OrthoDB" id="7841298at2"/>
<organism evidence="3 4">
    <name type="scientific">Antarcticimicrobium sediminis</name>
    <dbReference type="NCBI Taxonomy" id="2546227"/>
    <lineage>
        <taxon>Bacteria</taxon>
        <taxon>Pseudomonadati</taxon>
        <taxon>Pseudomonadota</taxon>
        <taxon>Alphaproteobacteria</taxon>
        <taxon>Rhodobacterales</taxon>
        <taxon>Paracoccaceae</taxon>
        <taxon>Antarcticimicrobium</taxon>
    </lineage>
</organism>
<dbReference type="EMBL" id="SMFP01000019">
    <property type="protein sequence ID" value="TDE34522.1"/>
    <property type="molecule type" value="Genomic_DNA"/>
</dbReference>
<comment type="caution">
    <text evidence="3">The sequence shown here is derived from an EMBL/GenBank/DDBJ whole genome shotgun (WGS) entry which is preliminary data.</text>
</comment>
<sequence length="277" mass="29841">MALLRRAGACLSLLVMFFASGLWAGPDATDAADLARLLRVDDLAEALHHEGGDHGTALDQDMLDGRGGAHWARQVAGIYGTDRIATAMRRALAKLLAPDDVAACAAFFDSPLGQKILSHEIAARVAMRNDAIEAAARDVYDSLKGGDDPRLAAVMRFADVNDLIERNVAGALSSSFQFRRGLVEGGVLDLDEAGLLAEVWSEEGETRQETEKWLYGYLLMAYQPLSLPEMERYIGFSQGPAGQALNAALFDGFDGLYRQISYELGLGIANAMMASDI</sequence>
<reference evidence="3 4" key="1">
    <citation type="submission" date="2019-03" db="EMBL/GenBank/DDBJ databases">
        <authorList>
            <person name="Zhang S."/>
        </authorList>
    </citation>
    <scope>NUCLEOTIDE SEQUENCE [LARGE SCALE GENOMIC DNA]</scope>
    <source>
        <strain evidence="3 4">S4J41</strain>
    </source>
</reference>
<feature type="domain" description="DUF2059" evidence="2">
    <location>
        <begin position="83"/>
        <end position="139"/>
    </location>
</feature>
<dbReference type="InterPro" id="IPR018637">
    <property type="entry name" value="DUF2059"/>
</dbReference>
<keyword evidence="1" id="KW-0732">Signal</keyword>
<feature type="chain" id="PRO_5020560440" evidence="1">
    <location>
        <begin position="25"/>
        <end position="277"/>
    </location>
</feature>
<dbReference type="RefSeq" id="WP_132831260.1">
    <property type="nucleotide sequence ID" value="NZ_SMFP01000019.1"/>
</dbReference>
<name>A0A4R5EJF4_9RHOB</name>
<gene>
    <name evidence="3" type="ORF">E1B25_19535</name>
</gene>
<dbReference type="Pfam" id="PF09832">
    <property type="entry name" value="DUF2059"/>
    <property type="match status" value="1"/>
</dbReference>
<evidence type="ECO:0000313" key="3">
    <source>
        <dbReference type="EMBL" id="TDE34522.1"/>
    </source>
</evidence>
<dbReference type="AlphaFoldDB" id="A0A4R5EJF4"/>
<feature type="signal peptide" evidence="1">
    <location>
        <begin position="1"/>
        <end position="24"/>
    </location>
</feature>
<evidence type="ECO:0000256" key="1">
    <source>
        <dbReference type="SAM" id="SignalP"/>
    </source>
</evidence>
<protein>
    <submittedName>
        <fullName evidence="3">DUF2059 domain-containing protein</fullName>
    </submittedName>
</protein>